<keyword evidence="1" id="KW-0812">Transmembrane</keyword>
<dbReference type="RefSeq" id="WP_133574462.1">
    <property type="nucleotide sequence ID" value="NZ_SNYC01000003.1"/>
</dbReference>
<dbReference type="Proteomes" id="UP000295620">
    <property type="component" value="Unassembled WGS sequence"/>
</dbReference>
<dbReference type="OrthoDB" id="1488930at2"/>
<organism evidence="2 3">
    <name type="scientific">Pedobacter metabolipauper</name>
    <dbReference type="NCBI Taxonomy" id="425513"/>
    <lineage>
        <taxon>Bacteria</taxon>
        <taxon>Pseudomonadati</taxon>
        <taxon>Bacteroidota</taxon>
        <taxon>Sphingobacteriia</taxon>
        <taxon>Sphingobacteriales</taxon>
        <taxon>Sphingobacteriaceae</taxon>
        <taxon>Pedobacter</taxon>
    </lineage>
</organism>
<dbReference type="AlphaFoldDB" id="A0A4V3D1I8"/>
<feature type="transmembrane region" description="Helical" evidence="1">
    <location>
        <begin position="155"/>
        <end position="179"/>
    </location>
</feature>
<dbReference type="InterPro" id="IPR016035">
    <property type="entry name" value="Acyl_Trfase/lysoPLipase"/>
</dbReference>
<feature type="transmembrane region" description="Helical" evidence="1">
    <location>
        <begin position="306"/>
        <end position="325"/>
    </location>
</feature>
<accession>A0A4V3D1I8</accession>
<keyword evidence="1" id="KW-1133">Transmembrane helix</keyword>
<feature type="transmembrane region" description="Helical" evidence="1">
    <location>
        <begin position="27"/>
        <end position="56"/>
    </location>
</feature>
<protein>
    <recommendedName>
        <fullName evidence="4">Patatin-like phospholipase</fullName>
    </recommendedName>
</protein>
<evidence type="ECO:0000313" key="2">
    <source>
        <dbReference type="EMBL" id="TDQ11383.1"/>
    </source>
</evidence>
<name>A0A4V3D1I8_9SPHI</name>
<evidence type="ECO:0000256" key="1">
    <source>
        <dbReference type="SAM" id="Phobius"/>
    </source>
</evidence>
<keyword evidence="1" id="KW-0472">Membrane</keyword>
<feature type="transmembrane region" description="Helical" evidence="1">
    <location>
        <begin position="76"/>
        <end position="100"/>
    </location>
</feature>
<dbReference type="SUPFAM" id="SSF52151">
    <property type="entry name" value="FabD/lysophospholipase-like"/>
    <property type="match status" value="1"/>
</dbReference>
<dbReference type="EMBL" id="SNYC01000003">
    <property type="protein sequence ID" value="TDQ11383.1"/>
    <property type="molecule type" value="Genomic_DNA"/>
</dbReference>
<evidence type="ECO:0000313" key="3">
    <source>
        <dbReference type="Proteomes" id="UP000295620"/>
    </source>
</evidence>
<feature type="transmembrane region" description="Helical" evidence="1">
    <location>
        <begin position="331"/>
        <end position="354"/>
    </location>
</feature>
<sequence length="833" mass="95605">MFGSIIALFKKGHREIKLSFNRLSLRILALDLLSIAAKIGFVIIPAFLIGTILIWLPQGRDTLLLMVEKLADKNPFPLLFLLIGIVLWCVSSELGVRYAIYISDNSGKNLSEARVEWRKTVQKVLAAFFLLWPPVAVILGLIWSSFTATYMDKASSITCFSICILSILLLIVVLSNLYFYKTGSYGPGRYRKTILGERSLPNQEQRYLRKLYGIYEDYVYALPKESSFQQPYKQDLQHFTGNFKEATDDKINEFPQSEEVLTSFRRVPEEFELKEHNIKLKKGESYRWVYTIPSSYYQGLHRQIRILALTAFILFLVLCFIPASWSVFERIAAPALVCIAFFCYTGLYIGLLYLDKSFLKKWVVSVRFFMFIILLLSSVFNDDHPVRENTAAAPHRETVSNHFKKWFIRYKHTINSNKGIIHDSKQRYPVIFICAEGGALRTGAYTSIFLSSLEKKLAEHNIDLKGALFAMSGVSGGAVGLGVFNAVTYRSSYFQDPTARLEASRKFFKNDALSPIIGKMLYGDFIQLFIPWHFKGFDRAIGLEQSWEKSYETTGDPSNVFKTDFIDHELSEDAPLFMINTTEVETGLQCWLSNLKPDRLLFAKERDLFDQKINNLNYSTAINFSSRFPIFSPGGKIGRRLMGKHHYLDGGYVENTGSASMLEILQILKNDELYVQVDPIVINLLFGEESEKHAENIERERFEREPFEIERVKIDKDTYGKHKENSNINWFNEWSEILNGVLNTRSGRSHTSRALLKQLVNIDSGLFLDAPLQAKTGEVPMNWVLSNQSISKINEEVNLKLEQQSGTAILNRLTRKYFTSIQFISNRPQQRKQ</sequence>
<gene>
    <name evidence="2" type="ORF">ATK78_0501</name>
</gene>
<feature type="transmembrane region" description="Helical" evidence="1">
    <location>
        <begin position="361"/>
        <end position="380"/>
    </location>
</feature>
<proteinExistence type="predicted"/>
<comment type="caution">
    <text evidence="2">The sequence shown here is derived from an EMBL/GenBank/DDBJ whole genome shotgun (WGS) entry which is preliminary data.</text>
</comment>
<keyword evidence="3" id="KW-1185">Reference proteome</keyword>
<evidence type="ECO:0008006" key="4">
    <source>
        <dbReference type="Google" id="ProtNLM"/>
    </source>
</evidence>
<feature type="transmembrane region" description="Helical" evidence="1">
    <location>
        <begin position="121"/>
        <end position="143"/>
    </location>
</feature>
<reference evidence="2 3" key="1">
    <citation type="submission" date="2019-03" db="EMBL/GenBank/DDBJ databases">
        <title>Genomic Encyclopedia of Archaeal and Bacterial Type Strains, Phase II (KMG-II): from individual species to whole genera.</title>
        <authorList>
            <person name="Goeker M."/>
        </authorList>
    </citation>
    <scope>NUCLEOTIDE SEQUENCE [LARGE SCALE GENOMIC DNA]</scope>
    <source>
        <strain evidence="2 3">DSM 19035</strain>
    </source>
</reference>